<dbReference type="InterPro" id="IPR007568">
    <property type="entry name" value="RTA1"/>
</dbReference>
<evidence type="ECO:0000256" key="4">
    <source>
        <dbReference type="ARBA" id="ARBA00023136"/>
    </source>
</evidence>
<dbReference type="PANTHER" id="PTHR31465">
    <property type="entry name" value="PROTEIN RTA1-RELATED"/>
    <property type="match status" value="1"/>
</dbReference>
<dbReference type="Proteomes" id="UP001201980">
    <property type="component" value="Unassembled WGS sequence"/>
</dbReference>
<feature type="transmembrane region" description="Helical" evidence="6">
    <location>
        <begin position="68"/>
        <end position="88"/>
    </location>
</feature>
<keyword evidence="4 6" id="KW-0472">Membrane</keyword>
<evidence type="ECO:0000256" key="3">
    <source>
        <dbReference type="ARBA" id="ARBA00022989"/>
    </source>
</evidence>
<dbReference type="AlphaFoldDB" id="A0AAD5WQY2"/>
<dbReference type="GO" id="GO:0000324">
    <property type="term" value="C:fungal-type vacuole"/>
    <property type="evidence" value="ECO:0007669"/>
    <property type="project" value="TreeGrafter"/>
</dbReference>
<feature type="compositionally biased region" description="Low complexity" evidence="5">
    <location>
        <begin position="343"/>
        <end position="360"/>
    </location>
</feature>
<sequence length="360" mass="38593">MSSSTDIPPPSASSDMPDWCVDHVDSPYCDDVEGHYQYDISLPANAVFLAIFSLSLLLYLATFAIKRTGLAFTVAMVLGSICEILGYAGRVMGHLNRFDMNGFLIQICCLTIGPAFMAAGIYLCLRRIVYVFGKEGSRIKPEMYTRIFIPCDVISLILQAAGGGIASVASQNDDYDGVTMGDNIMIAGLSFQVFTLFCFSAISVDFALRTRRRIKSLGEGSALEQDPEFAKVRKSFMFRGFLCALALATLCILIRSVFRVAELSKGWSGPIMGNQAMFIGFEGALIVVAVLVLNVFHPAVCFKKVFEGQGGIGWGNKGKGNKVKGGDMSVYEGQRDGTGTGGSASESGAVEKASAKGIAV</sequence>
<evidence type="ECO:0000313" key="8">
    <source>
        <dbReference type="Proteomes" id="UP001201980"/>
    </source>
</evidence>
<dbReference type="GO" id="GO:0005886">
    <property type="term" value="C:plasma membrane"/>
    <property type="evidence" value="ECO:0007669"/>
    <property type="project" value="TreeGrafter"/>
</dbReference>
<reference evidence="7" key="1">
    <citation type="submission" date="2022-07" db="EMBL/GenBank/DDBJ databases">
        <title>Draft genome sequence of Zalerion maritima ATCC 34329, a (micro)plastics degrading marine fungus.</title>
        <authorList>
            <person name="Paco A."/>
            <person name="Goncalves M.F.M."/>
            <person name="Rocha-Santos T.A.P."/>
            <person name="Alves A."/>
        </authorList>
    </citation>
    <scope>NUCLEOTIDE SEQUENCE</scope>
    <source>
        <strain evidence="7">ATCC 34329</strain>
    </source>
</reference>
<evidence type="ECO:0008006" key="9">
    <source>
        <dbReference type="Google" id="ProtNLM"/>
    </source>
</evidence>
<feature type="transmembrane region" description="Helical" evidence="6">
    <location>
        <begin position="40"/>
        <end position="61"/>
    </location>
</feature>
<keyword evidence="8" id="KW-1185">Reference proteome</keyword>
<feature type="transmembrane region" description="Helical" evidence="6">
    <location>
        <begin position="278"/>
        <end position="296"/>
    </location>
</feature>
<comment type="subcellular location">
    <subcellularLocation>
        <location evidence="1">Membrane</location>
        <topology evidence="1">Multi-pass membrane protein</topology>
    </subcellularLocation>
</comment>
<dbReference type="Pfam" id="PF04479">
    <property type="entry name" value="RTA1"/>
    <property type="match status" value="1"/>
</dbReference>
<feature type="transmembrane region" description="Helical" evidence="6">
    <location>
        <begin position="146"/>
        <end position="169"/>
    </location>
</feature>
<proteinExistence type="predicted"/>
<accession>A0AAD5WQY2</accession>
<organism evidence="7 8">
    <name type="scientific">Zalerion maritima</name>
    <dbReference type="NCBI Taxonomy" id="339359"/>
    <lineage>
        <taxon>Eukaryota</taxon>
        <taxon>Fungi</taxon>
        <taxon>Dikarya</taxon>
        <taxon>Ascomycota</taxon>
        <taxon>Pezizomycotina</taxon>
        <taxon>Sordariomycetes</taxon>
        <taxon>Lulworthiomycetidae</taxon>
        <taxon>Lulworthiales</taxon>
        <taxon>Lulworthiaceae</taxon>
        <taxon>Zalerion</taxon>
    </lineage>
</organism>
<evidence type="ECO:0000256" key="5">
    <source>
        <dbReference type="SAM" id="MobiDB-lite"/>
    </source>
</evidence>
<evidence type="ECO:0000256" key="2">
    <source>
        <dbReference type="ARBA" id="ARBA00022692"/>
    </source>
</evidence>
<keyword evidence="3 6" id="KW-1133">Transmembrane helix</keyword>
<comment type="caution">
    <text evidence="7">The sequence shown here is derived from an EMBL/GenBank/DDBJ whole genome shotgun (WGS) entry which is preliminary data.</text>
</comment>
<dbReference type="PANTHER" id="PTHR31465:SF7">
    <property type="entry name" value="SPHINGOID LONG-CHAIN BASE TRANSPORTER RSB1"/>
    <property type="match status" value="1"/>
</dbReference>
<feature type="transmembrane region" description="Helical" evidence="6">
    <location>
        <begin position="103"/>
        <end position="125"/>
    </location>
</feature>
<protein>
    <recommendedName>
        <fullName evidence="9">Sphingoid long-chain base transporter RSB1</fullName>
    </recommendedName>
</protein>
<name>A0AAD5WQY2_9PEZI</name>
<feature type="transmembrane region" description="Helical" evidence="6">
    <location>
        <begin position="189"/>
        <end position="208"/>
    </location>
</feature>
<keyword evidence="2 6" id="KW-0812">Transmembrane</keyword>
<evidence type="ECO:0000313" key="7">
    <source>
        <dbReference type="EMBL" id="KAJ2897547.1"/>
    </source>
</evidence>
<dbReference type="EMBL" id="JAKWBI020000271">
    <property type="protein sequence ID" value="KAJ2897547.1"/>
    <property type="molecule type" value="Genomic_DNA"/>
</dbReference>
<evidence type="ECO:0000256" key="6">
    <source>
        <dbReference type="SAM" id="Phobius"/>
    </source>
</evidence>
<feature type="region of interest" description="Disordered" evidence="5">
    <location>
        <begin position="335"/>
        <end position="360"/>
    </location>
</feature>
<feature type="transmembrane region" description="Helical" evidence="6">
    <location>
        <begin position="236"/>
        <end position="258"/>
    </location>
</feature>
<evidence type="ECO:0000256" key="1">
    <source>
        <dbReference type="ARBA" id="ARBA00004141"/>
    </source>
</evidence>
<gene>
    <name evidence="7" type="ORF">MKZ38_004619</name>
</gene>